<accession>A0ABM7VIV8</accession>
<comment type="similarity">
    <text evidence="1 2">Belongs to the small heat shock protein (HSP20) family.</text>
</comment>
<proteinExistence type="inferred from homology"/>
<dbReference type="EMBL" id="AP025293">
    <property type="protein sequence ID" value="BDD00915.1"/>
    <property type="molecule type" value="Genomic_DNA"/>
</dbReference>
<dbReference type="InterPro" id="IPR008978">
    <property type="entry name" value="HSP20-like_chaperone"/>
</dbReference>
<evidence type="ECO:0000256" key="2">
    <source>
        <dbReference type="RuleBase" id="RU003616"/>
    </source>
</evidence>
<dbReference type="Pfam" id="PF00011">
    <property type="entry name" value="HSP20"/>
    <property type="match status" value="1"/>
</dbReference>
<organism evidence="4 5">
    <name type="scientific">Persicobacter psychrovividus</name>
    <dbReference type="NCBI Taxonomy" id="387638"/>
    <lineage>
        <taxon>Bacteria</taxon>
        <taxon>Pseudomonadati</taxon>
        <taxon>Bacteroidota</taxon>
        <taxon>Cytophagia</taxon>
        <taxon>Cytophagales</taxon>
        <taxon>Persicobacteraceae</taxon>
        <taxon>Persicobacter</taxon>
    </lineage>
</organism>
<dbReference type="CDD" id="cd06464">
    <property type="entry name" value="ACD_sHsps-like"/>
    <property type="match status" value="1"/>
</dbReference>
<dbReference type="PROSITE" id="PS01031">
    <property type="entry name" value="SHSP"/>
    <property type="match status" value="1"/>
</dbReference>
<feature type="domain" description="SHSP" evidence="3">
    <location>
        <begin position="29"/>
        <end position="127"/>
    </location>
</feature>
<dbReference type="Gene3D" id="2.60.40.790">
    <property type="match status" value="1"/>
</dbReference>
<geneLocation type="plasmid" evidence="4 5">
    <name>pPP1</name>
</geneLocation>
<reference evidence="4 5" key="1">
    <citation type="submission" date="2021-12" db="EMBL/GenBank/DDBJ databases">
        <title>Genome sequencing of bacteria with rrn-lacking chromosome and rrn-plasmid.</title>
        <authorList>
            <person name="Anda M."/>
            <person name="Iwasaki W."/>
        </authorList>
    </citation>
    <scope>NUCLEOTIDE SEQUENCE [LARGE SCALE GENOMIC DNA]</scope>
    <source>
        <strain evidence="4 5">NBRC 101262</strain>
        <plasmid evidence="4 5">pPP1</plasmid>
    </source>
</reference>
<gene>
    <name evidence="4" type="ORF">PEPS_31950</name>
</gene>
<keyword evidence="5" id="KW-1185">Reference proteome</keyword>
<dbReference type="SUPFAM" id="SSF49764">
    <property type="entry name" value="HSP20-like chaperones"/>
    <property type="match status" value="1"/>
</dbReference>
<keyword evidence="4" id="KW-0614">Plasmid</keyword>
<sequence>MIRDRNHRTFLNGFASNDTMSSHYMTDDLNPAFTQMEVQKIDVGHQLIIKLKTPNYKVEDIEFKILHDRIVVKGQVEKSKSAGIQPNALSVAPIPFEETIMIPESVDAQKVTANFRTGVVTILMPRS</sequence>
<evidence type="ECO:0000256" key="1">
    <source>
        <dbReference type="PROSITE-ProRule" id="PRU00285"/>
    </source>
</evidence>
<dbReference type="RefSeq" id="WP_338398150.1">
    <property type="nucleotide sequence ID" value="NZ_AP025293.1"/>
</dbReference>
<evidence type="ECO:0000259" key="3">
    <source>
        <dbReference type="PROSITE" id="PS01031"/>
    </source>
</evidence>
<dbReference type="Proteomes" id="UP001354989">
    <property type="component" value="Plasmid pPP1"/>
</dbReference>
<evidence type="ECO:0000313" key="5">
    <source>
        <dbReference type="Proteomes" id="UP001354989"/>
    </source>
</evidence>
<evidence type="ECO:0000313" key="4">
    <source>
        <dbReference type="EMBL" id="BDD00915.1"/>
    </source>
</evidence>
<name>A0ABM7VIV8_9BACT</name>
<dbReference type="InterPro" id="IPR002068">
    <property type="entry name" value="A-crystallin/Hsp20_dom"/>
</dbReference>
<protein>
    <recommendedName>
        <fullName evidence="3">SHSP domain-containing protein</fullName>
    </recommendedName>
</protein>